<dbReference type="Gene3D" id="3.10.180.10">
    <property type="entry name" value="2,3-Dihydroxybiphenyl 1,2-Dioxygenase, domain 1"/>
    <property type="match status" value="1"/>
</dbReference>
<dbReference type="AlphaFoldDB" id="A0A919RJ30"/>
<reference evidence="3" key="1">
    <citation type="submission" date="2021-01" db="EMBL/GenBank/DDBJ databases">
        <title>Whole genome shotgun sequence of Sinosporangium siamense NBRC 109515.</title>
        <authorList>
            <person name="Komaki H."/>
            <person name="Tamura T."/>
        </authorList>
    </citation>
    <scope>NUCLEOTIDE SEQUENCE</scope>
    <source>
        <strain evidence="3">NBRC 109515</strain>
    </source>
</reference>
<dbReference type="PROSITE" id="PS51819">
    <property type="entry name" value="VOC"/>
    <property type="match status" value="1"/>
</dbReference>
<gene>
    <name evidence="3" type="ORF">Ssi02_30300</name>
</gene>
<dbReference type="Pfam" id="PF18029">
    <property type="entry name" value="Glyoxalase_6"/>
    <property type="match status" value="1"/>
</dbReference>
<organism evidence="3 4">
    <name type="scientific">Sinosporangium siamense</name>
    <dbReference type="NCBI Taxonomy" id="1367973"/>
    <lineage>
        <taxon>Bacteria</taxon>
        <taxon>Bacillati</taxon>
        <taxon>Actinomycetota</taxon>
        <taxon>Actinomycetes</taxon>
        <taxon>Streptosporangiales</taxon>
        <taxon>Streptosporangiaceae</taxon>
        <taxon>Sinosporangium</taxon>
    </lineage>
</organism>
<dbReference type="InterPro" id="IPR037523">
    <property type="entry name" value="VOC_core"/>
</dbReference>
<feature type="compositionally biased region" description="Basic and acidic residues" evidence="1">
    <location>
        <begin position="153"/>
        <end position="163"/>
    </location>
</feature>
<feature type="domain" description="VOC" evidence="2">
    <location>
        <begin position="13"/>
        <end position="136"/>
    </location>
</feature>
<protein>
    <recommendedName>
        <fullName evidence="2">VOC domain-containing protein</fullName>
    </recommendedName>
</protein>
<evidence type="ECO:0000259" key="2">
    <source>
        <dbReference type="PROSITE" id="PS51819"/>
    </source>
</evidence>
<dbReference type="RefSeq" id="WP_204025851.1">
    <property type="nucleotide sequence ID" value="NZ_BOOW01000018.1"/>
</dbReference>
<evidence type="ECO:0000313" key="4">
    <source>
        <dbReference type="Proteomes" id="UP000606172"/>
    </source>
</evidence>
<proteinExistence type="predicted"/>
<dbReference type="InterPro" id="IPR041581">
    <property type="entry name" value="Glyoxalase_6"/>
</dbReference>
<feature type="region of interest" description="Disordered" evidence="1">
    <location>
        <begin position="144"/>
        <end position="163"/>
    </location>
</feature>
<dbReference type="EMBL" id="BOOW01000018">
    <property type="protein sequence ID" value="GII92799.1"/>
    <property type="molecule type" value="Genomic_DNA"/>
</dbReference>
<comment type="caution">
    <text evidence="3">The sequence shown here is derived from an EMBL/GenBank/DDBJ whole genome shotgun (WGS) entry which is preliminary data.</text>
</comment>
<keyword evidence="4" id="KW-1185">Reference proteome</keyword>
<sequence length="163" mass="17491">MTEPTPSGQPVVRQLRLVVEAEDYEAAVAFYRDALGLPEQAAFSSGDGRVAILEAGRATLEIANPAQKRMIDEVEVGRQVSPRIRVAFEVDDAKAATDRLLSSGATEIAPPTVTPWRSLNSRLDAPAELQITLFQELLPLDERESLGGFGTDGEGRNDADAGS</sequence>
<dbReference type="Proteomes" id="UP000606172">
    <property type="component" value="Unassembled WGS sequence"/>
</dbReference>
<dbReference type="SUPFAM" id="SSF54593">
    <property type="entry name" value="Glyoxalase/Bleomycin resistance protein/Dihydroxybiphenyl dioxygenase"/>
    <property type="match status" value="1"/>
</dbReference>
<evidence type="ECO:0000313" key="3">
    <source>
        <dbReference type="EMBL" id="GII92799.1"/>
    </source>
</evidence>
<dbReference type="InterPro" id="IPR029068">
    <property type="entry name" value="Glyas_Bleomycin-R_OHBP_Dase"/>
</dbReference>
<name>A0A919RJ30_9ACTN</name>
<accession>A0A919RJ30</accession>
<evidence type="ECO:0000256" key="1">
    <source>
        <dbReference type="SAM" id="MobiDB-lite"/>
    </source>
</evidence>